<sequence length="727" mass="80108">MWRARREAIALAARCAQLARERGVSSSSSSHARWSFGKKSGKHRRGPPTTSAMGGGSRTALQFEEEAHRLASGDGVVFFKDKITQITQGAVDVSLPGRDDAYYNAPGDYAGVAIRSSLRWPMPMDDLAKLNPKLALAMGQSRQQVANANRGREALNPMGNPNTKRLSADDAPPATDPRVMDGDELAIVKMLEEDRLEAMRKEAFALVEGRERRRRETERDNAPKPERRERTVGAREKASQLAAERARVDRKLEALERKKKELRLAEEWESHKAAGEAHKILPKPGSAPGATPAVYEHLKRHMLDRSNEKLAATQTNAALTETALARLSMADLRRACQIVGLPTVGQKKTLTQMLHAHFKQAEHHFARAFIEAQKELDKDVRRLKRQARSHARAAAAEERAERAAVERATRARAPTAGAVRRRGRPPKPELEEERARKAAKAAAEAESLGLALGTLEYAAADDDDEENEEEDEDEEGAEGAEELTDARDAPASSAGEPTTENEGDDDDARPNPSTGRMNYVEAFDPEELVRILLKAKGADVVVIPVKEKCNWTDHFVVGTAKSPRHIRMLAGAVLHAVKKRTRFIVGNKLQPAIEGADAGDGETPGDDHWMLVDCGSCVVHVFSPEARRRFDLEGLWAPGVPLERRNAEGGALTIDTITADVDDDDDDDEDIEIDLDDMPGTLDDYEDAYLEPPSWERSITDEEQERVRRRGASRRNSGFGAAGVNLD</sequence>
<feature type="region of interest" description="Disordered" evidence="2">
    <location>
        <begin position="459"/>
        <end position="518"/>
    </location>
</feature>
<evidence type="ECO:0000256" key="1">
    <source>
        <dbReference type="ARBA" id="ARBA00010574"/>
    </source>
</evidence>
<feature type="domain" description="SAP" evidence="3">
    <location>
        <begin position="324"/>
        <end position="358"/>
    </location>
</feature>
<accession>C1EE68</accession>
<dbReference type="STRING" id="296587.C1EE68"/>
<feature type="compositionally biased region" description="Acidic residues" evidence="2">
    <location>
        <begin position="459"/>
        <end position="483"/>
    </location>
</feature>
<comment type="similarity">
    <text evidence="1">Belongs to the Iojap/RsfS family.</text>
</comment>
<feature type="region of interest" description="Disordered" evidence="2">
    <location>
        <begin position="387"/>
        <end position="442"/>
    </location>
</feature>
<dbReference type="PROSITE" id="PS50800">
    <property type="entry name" value="SAP"/>
    <property type="match status" value="1"/>
</dbReference>
<dbReference type="GO" id="GO:0090071">
    <property type="term" value="P:negative regulation of ribosome biogenesis"/>
    <property type="evidence" value="ECO:0007669"/>
    <property type="project" value="TreeGrafter"/>
</dbReference>
<feature type="compositionally biased region" description="Basic and acidic residues" evidence="2">
    <location>
        <begin position="426"/>
        <end position="436"/>
    </location>
</feature>
<dbReference type="SUPFAM" id="SSF81301">
    <property type="entry name" value="Nucleotidyltransferase"/>
    <property type="match status" value="1"/>
</dbReference>
<feature type="compositionally biased region" description="Low complexity" evidence="2">
    <location>
        <begin position="714"/>
        <end position="727"/>
    </location>
</feature>
<feature type="region of interest" description="Disordered" evidence="2">
    <location>
        <begin position="685"/>
        <end position="727"/>
    </location>
</feature>
<feature type="region of interest" description="Disordered" evidence="2">
    <location>
        <begin position="209"/>
        <end position="243"/>
    </location>
</feature>
<dbReference type="RefSeq" id="XP_002504921.1">
    <property type="nucleotide sequence ID" value="XM_002504875.1"/>
</dbReference>
<dbReference type="PANTHER" id="PTHR21043">
    <property type="entry name" value="IOJAP SUPERFAMILY ORTHOLOG"/>
    <property type="match status" value="1"/>
</dbReference>
<evidence type="ECO:0000313" key="5">
    <source>
        <dbReference type="Proteomes" id="UP000002009"/>
    </source>
</evidence>
<dbReference type="InterPro" id="IPR003034">
    <property type="entry name" value="SAP_dom"/>
</dbReference>
<keyword evidence="5" id="KW-1185">Reference proteome</keyword>
<dbReference type="eggNOG" id="KOG3212">
    <property type="taxonomic scope" value="Eukaryota"/>
</dbReference>
<evidence type="ECO:0000256" key="2">
    <source>
        <dbReference type="SAM" id="MobiDB-lite"/>
    </source>
</evidence>
<dbReference type="HAMAP" id="MF_01477">
    <property type="entry name" value="Iojap_RsfS"/>
    <property type="match status" value="1"/>
</dbReference>
<dbReference type="InParanoid" id="C1EE68"/>
<dbReference type="OrthoDB" id="536794at2759"/>
<dbReference type="InterPro" id="IPR043519">
    <property type="entry name" value="NT_sf"/>
</dbReference>
<feature type="region of interest" description="Disordered" evidence="2">
    <location>
        <begin position="151"/>
        <end position="179"/>
    </location>
</feature>
<name>C1EE68_MICCC</name>
<dbReference type="Gene3D" id="3.30.460.10">
    <property type="entry name" value="Beta Polymerase, domain 2"/>
    <property type="match status" value="1"/>
</dbReference>
<dbReference type="GO" id="GO:0017148">
    <property type="term" value="P:negative regulation of translation"/>
    <property type="evidence" value="ECO:0007669"/>
    <property type="project" value="TreeGrafter"/>
</dbReference>
<evidence type="ECO:0000313" key="4">
    <source>
        <dbReference type="EMBL" id="ACO66179.1"/>
    </source>
</evidence>
<dbReference type="GO" id="GO:0043023">
    <property type="term" value="F:ribosomal large subunit binding"/>
    <property type="evidence" value="ECO:0007669"/>
    <property type="project" value="TreeGrafter"/>
</dbReference>
<dbReference type="EMBL" id="CP001330">
    <property type="protein sequence ID" value="ACO66179.1"/>
    <property type="molecule type" value="Genomic_DNA"/>
</dbReference>
<dbReference type="InterPro" id="IPR004394">
    <property type="entry name" value="Iojap/RsfS/C7orf30"/>
</dbReference>
<feature type="compositionally biased region" description="Basic and acidic residues" evidence="2">
    <location>
        <begin position="395"/>
        <end position="409"/>
    </location>
</feature>
<organism evidence="4 5">
    <name type="scientific">Micromonas commoda (strain RCC299 / NOUM17 / CCMP2709)</name>
    <name type="common">Picoplanktonic green alga</name>
    <dbReference type="NCBI Taxonomy" id="296587"/>
    <lineage>
        <taxon>Eukaryota</taxon>
        <taxon>Viridiplantae</taxon>
        <taxon>Chlorophyta</taxon>
        <taxon>Mamiellophyceae</taxon>
        <taxon>Mamiellales</taxon>
        <taxon>Mamiellaceae</taxon>
        <taxon>Micromonas</taxon>
    </lineage>
</organism>
<protein>
    <recommendedName>
        <fullName evidence="3">SAP domain-containing protein</fullName>
    </recommendedName>
</protein>
<dbReference type="Proteomes" id="UP000002009">
    <property type="component" value="Chromosome 11"/>
</dbReference>
<gene>
    <name evidence="4" type="ORF">MICPUN_103082</name>
</gene>
<dbReference type="Pfam" id="PF02410">
    <property type="entry name" value="RsfS"/>
    <property type="match status" value="1"/>
</dbReference>
<dbReference type="AlphaFoldDB" id="C1EE68"/>
<dbReference type="NCBIfam" id="TIGR00090">
    <property type="entry name" value="rsfS_iojap_ybeB"/>
    <property type="match status" value="1"/>
</dbReference>
<dbReference type="KEGG" id="mis:MICPUN_103082"/>
<reference evidence="4 5" key="1">
    <citation type="journal article" date="2009" name="Science">
        <title>Green evolution and dynamic adaptations revealed by genomes of the marine picoeukaryotes Micromonas.</title>
        <authorList>
            <person name="Worden A.Z."/>
            <person name="Lee J.H."/>
            <person name="Mock T."/>
            <person name="Rouze P."/>
            <person name="Simmons M.P."/>
            <person name="Aerts A.L."/>
            <person name="Allen A.E."/>
            <person name="Cuvelier M.L."/>
            <person name="Derelle E."/>
            <person name="Everett M.V."/>
            <person name="Foulon E."/>
            <person name="Grimwood J."/>
            <person name="Gundlach H."/>
            <person name="Henrissat B."/>
            <person name="Napoli C."/>
            <person name="McDonald S.M."/>
            <person name="Parker M.S."/>
            <person name="Rombauts S."/>
            <person name="Salamov A."/>
            <person name="Von Dassow P."/>
            <person name="Badger J.H."/>
            <person name="Coutinho P.M."/>
            <person name="Demir E."/>
            <person name="Dubchak I."/>
            <person name="Gentemann C."/>
            <person name="Eikrem W."/>
            <person name="Gready J.E."/>
            <person name="John U."/>
            <person name="Lanier W."/>
            <person name="Lindquist E.A."/>
            <person name="Lucas S."/>
            <person name="Mayer K.F."/>
            <person name="Moreau H."/>
            <person name="Not F."/>
            <person name="Otillar R."/>
            <person name="Panaud O."/>
            <person name="Pangilinan J."/>
            <person name="Paulsen I."/>
            <person name="Piegu B."/>
            <person name="Poliakov A."/>
            <person name="Robbens S."/>
            <person name="Schmutz J."/>
            <person name="Toulza E."/>
            <person name="Wyss T."/>
            <person name="Zelensky A."/>
            <person name="Zhou K."/>
            <person name="Armbrust E.V."/>
            <person name="Bhattacharya D."/>
            <person name="Goodenough U.W."/>
            <person name="Van de Peer Y."/>
            <person name="Grigoriev I.V."/>
        </authorList>
    </citation>
    <scope>NUCLEOTIDE SEQUENCE [LARGE SCALE GENOMIC DNA]</scope>
    <source>
        <strain evidence="5">RCC299 / NOUM17</strain>
    </source>
</reference>
<evidence type="ECO:0000259" key="3">
    <source>
        <dbReference type="PROSITE" id="PS50800"/>
    </source>
</evidence>
<dbReference type="GeneID" id="8247651"/>
<feature type="region of interest" description="Disordered" evidence="2">
    <location>
        <begin position="22"/>
        <end position="56"/>
    </location>
</feature>
<proteinExistence type="inferred from homology"/>
<dbReference type="PANTHER" id="PTHR21043:SF0">
    <property type="entry name" value="MITOCHONDRIAL ASSEMBLY OF RIBOSOMAL LARGE SUBUNIT PROTEIN 1"/>
    <property type="match status" value="1"/>
</dbReference>